<keyword evidence="2" id="KW-0067">ATP-binding</keyword>
<dbReference type="InterPro" id="IPR003593">
    <property type="entry name" value="AAA+_ATPase"/>
</dbReference>
<dbReference type="EMBL" id="AZAC01000001">
    <property type="protein sequence ID" value="KIX15938.1"/>
    <property type="molecule type" value="Genomic_DNA"/>
</dbReference>
<sequence length="599" mass="67184">MQGPDKKEKKGKIELTGPKTTEKDLDDYLSRKYREKSEFISPSLNPLPHPDTQGDDSGIFSKINVDLMPEELISYLDQYIIRQDEAKAVLATKICTHFKRARYLSQMGEGDPADGVGLIKNNILMMGPTGVGKTYIVKLIAAKLGVPFAKGDATKFSETGYVGGDVEDLVRDLVNQADGDLELAGFGIVYIDEVDKIASSNNLVGPDVSRTGVQRALLKPMEETEVDLKTPHDPISQIQAIEKYRKTGKHEKRSVNTRHILFIMSGAFNGLADVVKKRLHQKSLGFGSVLPQERPDEQYLKSATAQDLVQFGFETEFVGRLPVQVALEELTTKDLHDILKSPNNPVVISKKRDFAAYGIDLRLEDKALALLAEKAYTLKTGARALVSVLEKALLPFEKHLPGKEFKRLLVTSELVQDPDGELKNLLELQGDYPDKERFAQACRDERLELLKTIAARESMYKASLPEPLTHGVMDLIANEYYRVGMTLGLAYDNVLAQLKEITIFENKFYERYNFEINFDHEAKSALITRAAREGWTVTAYCQRLAQVLEPALRLVRDRTGVAHFDLPPAAVEDTETYLHGLFKDQYPEGPDQAWHNQDN</sequence>
<dbReference type="PANTHER" id="PTHR48102:SF7">
    <property type="entry name" value="ATP-DEPENDENT CLP PROTEASE ATP-BINDING SUBUNIT CLPX-LIKE, MITOCHONDRIAL"/>
    <property type="match status" value="1"/>
</dbReference>
<comment type="caution">
    <text evidence="7">The sequence shown here is derived from an EMBL/GenBank/DDBJ whole genome shotgun (WGS) entry which is preliminary data.</text>
</comment>
<dbReference type="Gene3D" id="3.40.50.300">
    <property type="entry name" value="P-loop containing nucleotide triphosphate hydrolases"/>
    <property type="match status" value="1"/>
</dbReference>
<dbReference type="InterPro" id="IPR003959">
    <property type="entry name" value="ATPase_AAA_core"/>
</dbReference>
<dbReference type="InterPro" id="IPR050052">
    <property type="entry name" value="ATP-dep_Clp_protease_ClpX"/>
</dbReference>
<evidence type="ECO:0000313" key="7">
    <source>
        <dbReference type="EMBL" id="KIX15938.1"/>
    </source>
</evidence>
<evidence type="ECO:0000256" key="1">
    <source>
        <dbReference type="ARBA" id="ARBA00022741"/>
    </source>
</evidence>
<dbReference type="InterPro" id="IPR027417">
    <property type="entry name" value="P-loop_NTPase"/>
</dbReference>
<feature type="domain" description="AAA+ ATPase" evidence="5">
    <location>
        <begin position="119"/>
        <end position="296"/>
    </location>
</feature>
<feature type="region of interest" description="Disordered" evidence="4">
    <location>
        <begin position="1"/>
        <end position="27"/>
    </location>
</feature>
<name>A0A0D2I083_9BACT</name>
<accession>A0A0D2I083</accession>
<evidence type="ECO:0000259" key="5">
    <source>
        <dbReference type="SMART" id="SM00382"/>
    </source>
</evidence>
<gene>
    <name evidence="7" type="ORF">X474_01420</name>
</gene>
<keyword evidence="3" id="KW-0143">Chaperone</keyword>
<dbReference type="PATRIC" id="fig|1429043.3.peg.301"/>
<dbReference type="Proteomes" id="UP000032233">
    <property type="component" value="Unassembled WGS sequence"/>
</dbReference>
<reference evidence="7 8" key="1">
    <citation type="submission" date="2013-11" db="EMBL/GenBank/DDBJ databases">
        <title>Metagenomic analysis of a methanogenic consortium involved in long chain n-alkane degradation.</title>
        <authorList>
            <person name="Davidova I.A."/>
            <person name="Callaghan A.V."/>
            <person name="Wawrik B."/>
            <person name="Pruitt S."/>
            <person name="Marks C."/>
            <person name="Duncan K.E."/>
            <person name="Suflita J.M."/>
        </authorList>
    </citation>
    <scope>NUCLEOTIDE SEQUENCE [LARGE SCALE GENOMIC DNA]</scope>
    <source>
        <strain evidence="7 8">SPR</strain>
    </source>
</reference>
<dbReference type="OrthoDB" id="9804062at2"/>
<organism evidence="7 8">
    <name type="scientific">Dethiosulfatarculus sandiegensis</name>
    <dbReference type="NCBI Taxonomy" id="1429043"/>
    <lineage>
        <taxon>Bacteria</taxon>
        <taxon>Pseudomonadati</taxon>
        <taxon>Thermodesulfobacteriota</taxon>
        <taxon>Desulfarculia</taxon>
        <taxon>Desulfarculales</taxon>
        <taxon>Desulfarculaceae</taxon>
        <taxon>Dethiosulfatarculus</taxon>
    </lineage>
</organism>
<dbReference type="AlphaFoldDB" id="A0A0D2I083"/>
<protein>
    <submittedName>
        <fullName evidence="7">ATPase</fullName>
    </submittedName>
</protein>
<dbReference type="PANTHER" id="PTHR48102">
    <property type="entry name" value="ATP-DEPENDENT CLP PROTEASE ATP-BINDING SUBUNIT CLPX-LIKE, MITOCHONDRIAL-RELATED"/>
    <property type="match status" value="1"/>
</dbReference>
<evidence type="ECO:0000256" key="3">
    <source>
        <dbReference type="ARBA" id="ARBA00023186"/>
    </source>
</evidence>
<dbReference type="GO" id="GO:0051603">
    <property type="term" value="P:proteolysis involved in protein catabolic process"/>
    <property type="evidence" value="ECO:0007669"/>
    <property type="project" value="TreeGrafter"/>
</dbReference>
<dbReference type="SUPFAM" id="SSF52540">
    <property type="entry name" value="P-loop containing nucleoside triphosphate hydrolases"/>
    <property type="match status" value="1"/>
</dbReference>
<dbReference type="SMART" id="SM00382">
    <property type="entry name" value="AAA"/>
    <property type="match status" value="1"/>
</dbReference>
<feature type="compositionally biased region" description="Basic and acidic residues" evidence="4">
    <location>
        <begin position="1"/>
        <end position="13"/>
    </location>
</feature>
<evidence type="ECO:0000256" key="4">
    <source>
        <dbReference type="SAM" id="MobiDB-lite"/>
    </source>
</evidence>
<dbReference type="InterPro" id="IPR019489">
    <property type="entry name" value="Clp_ATPase_C"/>
</dbReference>
<dbReference type="Gene3D" id="1.10.8.60">
    <property type="match status" value="1"/>
</dbReference>
<keyword evidence="8" id="KW-1185">Reference proteome</keyword>
<evidence type="ECO:0000259" key="6">
    <source>
        <dbReference type="SMART" id="SM01086"/>
    </source>
</evidence>
<dbReference type="InParanoid" id="A0A0D2I083"/>
<dbReference type="STRING" id="1429043.X474_01420"/>
<dbReference type="GO" id="GO:0016887">
    <property type="term" value="F:ATP hydrolysis activity"/>
    <property type="evidence" value="ECO:0007669"/>
    <property type="project" value="InterPro"/>
</dbReference>
<dbReference type="Pfam" id="PF07724">
    <property type="entry name" value="AAA_2"/>
    <property type="match status" value="1"/>
</dbReference>
<feature type="domain" description="Clp ATPase C-terminal" evidence="6">
    <location>
        <begin position="330"/>
        <end position="422"/>
    </location>
</feature>
<proteinExistence type="predicted"/>
<keyword evidence="1" id="KW-0547">Nucleotide-binding</keyword>
<dbReference type="RefSeq" id="WP_044346219.1">
    <property type="nucleotide sequence ID" value="NZ_AZAC01000001.1"/>
</dbReference>
<dbReference type="GO" id="GO:0005524">
    <property type="term" value="F:ATP binding"/>
    <property type="evidence" value="ECO:0007669"/>
    <property type="project" value="UniProtKB-KW"/>
</dbReference>
<evidence type="ECO:0000256" key="2">
    <source>
        <dbReference type="ARBA" id="ARBA00022840"/>
    </source>
</evidence>
<dbReference type="SMART" id="SM01086">
    <property type="entry name" value="ClpB_D2-small"/>
    <property type="match status" value="1"/>
</dbReference>
<dbReference type="Pfam" id="PF10431">
    <property type="entry name" value="ClpB_D2-small"/>
    <property type="match status" value="1"/>
</dbReference>
<evidence type="ECO:0000313" key="8">
    <source>
        <dbReference type="Proteomes" id="UP000032233"/>
    </source>
</evidence>